<keyword evidence="4 5" id="KW-0472">Membrane</keyword>
<dbReference type="Proteomes" id="UP001552299">
    <property type="component" value="Unassembled WGS sequence"/>
</dbReference>
<dbReference type="EMBL" id="JANQDX010000012">
    <property type="protein sequence ID" value="KAL0914293.1"/>
    <property type="molecule type" value="Genomic_DNA"/>
</dbReference>
<proteinExistence type="inferred from homology"/>
<dbReference type="PANTHER" id="PTHR23291">
    <property type="entry name" value="BAX INHIBITOR-RELATED"/>
    <property type="match status" value="1"/>
</dbReference>
<name>A0ABD0UVV8_DENTH</name>
<evidence type="ECO:0000313" key="7">
    <source>
        <dbReference type="EMBL" id="KAL0914293.1"/>
    </source>
</evidence>
<evidence type="ECO:0000256" key="2">
    <source>
        <dbReference type="ARBA" id="ARBA00022692"/>
    </source>
</evidence>
<evidence type="ECO:0000256" key="1">
    <source>
        <dbReference type="ARBA" id="ARBA00004141"/>
    </source>
</evidence>
<evidence type="ECO:0000256" key="6">
    <source>
        <dbReference type="SAM" id="MobiDB-lite"/>
    </source>
</evidence>
<sequence length="246" mass="27549">MNISRSSTPQNDLEAAGGGGRLNDPLLSKKSEESEAQRLRWKFIRKVYTILSLQMLLTIAVSAAVVFATPVSLFAYSPAGITLFVFLIFLIVMVMIPLHYYRHYKPCNLILLVVFTVSISFAVGFACAFIDGKVILESAILTTVVLVSLTMYTFLAADRVQDFTFLGPYLFSASMIIIFFIVIQIATMIYGGLASLVFSAYIIYDTSKIIRAYDIEDYVWVIVMLYLDIINLFLSITNLFKGSNKN</sequence>
<dbReference type="InterPro" id="IPR006214">
    <property type="entry name" value="Bax_inhibitor_1-related"/>
</dbReference>
<feature type="transmembrane region" description="Helical" evidence="5">
    <location>
        <begin position="138"/>
        <end position="157"/>
    </location>
</feature>
<feature type="transmembrane region" description="Helical" evidence="5">
    <location>
        <begin position="169"/>
        <end position="198"/>
    </location>
</feature>
<comment type="subcellular location">
    <subcellularLocation>
        <location evidence="1">Membrane</location>
        <topology evidence="1">Multi-pass membrane protein</topology>
    </subcellularLocation>
</comment>
<feature type="transmembrane region" description="Helical" evidence="5">
    <location>
        <begin position="74"/>
        <end position="97"/>
    </location>
</feature>
<dbReference type="Pfam" id="PF01027">
    <property type="entry name" value="Bax1-I"/>
    <property type="match status" value="1"/>
</dbReference>
<keyword evidence="2 5" id="KW-0812">Transmembrane</keyword>
<gene>
    <name evidence="7" type="ORF">M5K25_014628</name>
</gene>
<evidence type="ECO:0000256" key="4">
    <source>
        <dbReference type="ARBA" id="ARBA00023136"/>
    </source>
</evidence>
<accession>A0ABD0UVV8</accession>
<comment type="similarity">
    <text evidence="5">Belongs to the BI1 family.</text>
</comment>
<dbReference type="GO" id="GO:0016020">
    <property type="term" value="C:membrane"/>
    <property type="evidence" value="ECO:0007669"/>
    <property type="project" value="UniProtKB-SubCell"/>
</dbReference>
<evidence type="ECO:0000256" key="3">
    <source>
        <dbReference type="ARBA" id="ARBA00022989"/>
    </source>
</evidence>
<evidence type="ECO:0000313" key="8">
    <source>
        <dbReference type="Proteomes" id="UP001552299"/>
    </source>
</evidence>
<feature type="region of interest" description="Disordered" evidence="6">
    <location>
        <begin position="1"/>
        <end position="26"/>
    </location>
</feature>
<dbReference type="AlphaFoldDB" id="A0ABD0UVV8"/>
<comment type="caution">
    <text evidence="7">The sequence shown here is derived from an EMBL/GenBank/DDBJ whole genome shotgun (WGS) entry which is preliminary data.</text>
</comment>
<organism evidence="7 8">
    <name type="scientific">Dendrobium thyrsiflorum</name>
    <name type="common">Pinecone-like raceme dendrobium</name>
    <name type="synonym">Orchid</name>
    <dbReference type="NCBI Taxonomy" id="117978"/>
    <lineage>
        <taxon>Eukaryota</taxon>
        <taxon>Viridiplantae</taxon>
        <taxon>Streptophyta</taxon>
        <taxon>Embryophyta</taxon>
        <taxon>Tracheophyta</taxon>
        <taxon>Spermatophyta</taxon>
        <taxon>Magnoliopsida</taxon>
        <taxon>Liliopsida</taxon>
        <taxon>Asparagales</taxon>
        <taxon>Orchidaceae</taxon>
        <taxon>Epidendroideae</taxon>
        <taxon>Malaxideae</taxon>
        <taxon>Dendrobiinae</taxon>
        <taxon>Dendrobium</taxon>
    </lineage>
</organism>
<reference evidence="7 8" key="1">
    <citation type="journal article" date="2024" name="Plant Biotechnol. J.">
        <title>Dendrobium thyrsiflorum genome and its molecular insights into genes involved in important horticultural traits.</title>
        <authorList>
            <person name="Chen B."/>
            <person name="Wang J.Y."/>
            <person name="Zheng P.J."/>
            <person name="Li K.L."/>
            <person name="Liang Y.M."/>
            <person name="Chen X.F."/>
            <person name="Zhang C."/>
            <person name="Zhao X."/>
            <person name="He X."/>
            <person name="Zhang G.Q."/>
            <person name="Liu Z.J."/>
            <person name="Xu Q."/>
        </authorList>
    </citation>
    <scope>NUCLEOTIDE SEQUENCE [LARGE SCALE GENOMIC DNA]</scope>
    <source>
        <strain evidence="7">GZMU011</strain>
    </source>
</reference>
<feature type="transmembrane region" description="Helical" evidence="5">
    <location>
        <begin position="47"/>
        <end position="68"/>
    </location>
</feature>
<evidence type="ECO:0000256" key="5">
    <source>
        <dbReference type="RuleBase" id="RU004379"/>
    </source>
</evidence>
<feature type="compositionally biased region" description="Polar residues" evidence="6">
    <location>
        <begin position="1"/>
        <end position="11"/>
    </location>
</feature>
<protein>
    <recommendedName>
        <fullName evidence="9">BI1-like protein</fullName>
    </recommendedName>
</protein>
<evidence type="ECO:0008006" key="9">
    <source>
        <dbReference type="Google" id="ProtNLM"/>
    </source>
</evidence>
<dbReference type="PANTHER" id="PTHR23291:SF31">
    <property type="entry name" value="PROTEIN LIFEGUARD 4"/>
    <property type="match status" value="1"/>
</dbReference>
<feature type="transmembrane region" description="Helical" evidence="5">
    <location>
        <begin position="109"/>
        <end position="132"/>
    </location>
</feature>
<keyword evidence="8" id="KW-1185">Reference proteome</keyword>
<keyword evidence="3 5" id="KW-1133">Transmembrane helix</keyword>
<feature type="transmembrane region" description="Helical" evidence="5">
    <location>
        <begin position="218"/>
        <end position="240"/>
    </location>
</feature>